<comment type="caution">
    <text evidence="1">The sequence shown here is derived from an EMBL/GenBank/DDBJ whole genome shotgun (WGS) entry which is preliminary data.</text>
</comment>
<sequence length="60" mass="6783">MISVLVLRPSMVSREGLMWNTGERRLLRSDGDRVLAGVAFVGTWRMMMQAVSVGRIMINM</sequence>
<dbReference type="Proteomes" id="UP000265520">
    <property type="component" value="Unassembled WGS sequence"/>
</dbReference>
<proteinExistence type="predicted"/>
<accession>A0A392V9Z3</accession>
<keyword evidence="2" id="KW-1185">Reference proteome</keyword>
<name>A0A392V9Z3_9FABA</name>
<dbReference type="AlphaFoldDB" id="A0A392V9Z3"/>
<feature type="non-terminal residue" evidence="1">
    <location>
        <position position="60"/>
    </location>
</feature>
<organism evidence="1 2">
    <name type="scientific">Trifolium medium</name>
    <dbReference type="NCBI Taxonomy" id="97028"/>
    <lineage>
        <taxon>Eukaryota</taxon>
        <taxon>Viridiplantae</taxon>
        <taxon>Streptophyta</taxon>
        <taxon>Embryophyta</taxon>
        <taxon>Tracheophyta</taxon>
        <taxon>Spermatophyta</taxon>
        <taxon>Magnoliopsida</taxon>
        <taxon>eudicotyledons</taxon>
        <taxon>Gunneridae</taxon>
        <taxon>Pentapetalae</taxon>
        <taxon>rosids</taxon>
        <taxon>fabids</taxon>
        <taxon>Fabales</taxon>
        <taxon>Fabaceae</taxon>
        <taxon>Papilionoideae</taxon>
        <taxon>50 kb inversion clade</taxon>
        <taxon>NPAAA clade</taxon>
        <taxon>Hologalegina</taxon>
        <taxon>IRL clade</taxon>
        <taxon>Trifolieae</taxon>
        <taxon>Trifolium</taxon>
    </lineage>
</organism>
<reference evidence="1 2" key="1">
    <citation type="journal article" date="2018" name="Front. Plant Sci.">
        <title>Red Clover (Trifolium pratense) and Zigzag Clover (T. medium) - A Picture of Genomic Similarities and Differences.</title>
        <authorList>
            <person name="Dluhosova J."/>
            <person name="Istvanek J."/>
            <person name="Nedelnik J."/>
            <person name="Repkova J."/>
        </authorList>
    </citation>
    <scope>NUCLEOTIDE SEQUENCE [LARGE SCALE GENOMIC DNA]</scope>
    <source>
        <strain evidence="2">cv. 10/8</strain>
        <tissue evidence="1">Leaf</tissue>
    </source>
</reference>
<evidence type="ECO:0000313" key="1">
    <source>
        <dbReference type="EMBL" id="MCI84937.1"/>
    </source>
</evidence>
<protein>
    <submittedName>
        <fullName evidence="1">Uncharacterized protein</fullName>
    </submittedName>
</protein>
<dbReference type="EMBL" id="LXQA011102631">
    <property type="protein sequence ID" value="MCI84937.1"/>
    <property type="molecule type" value="Genomic_DNA"/>
</dbReference>
<evidence type="ECO:0000313" key="2">
    <source>
        <dbReference type="Proteomes" id="UP000265520"/>
    </source>
</evidence>